<name>A6J1N0_RAT</name>
<evidence type="ECO:0000313" key="1">
    <source>
        <dbReference type="EMBL" id="EDM13819.1"/>
    </source>
</evidence>
<accession>A6J1N0</accession>
<reference evidence="1 2" key="1">
    <citation type="submission" date="2005-07" db="EMBL/GenBank/DDBJ databases">
        <authorList>
            <person name="Mural R.J."/>
            <person name="Li P.W."/>
            <person name="Adams M.D."/>
            <person name="Amanatides P.G."/>
            <person name="Baden-Tillson H."/>
            <person name="Barnstead M."/>
            <person name="Chin S.H."/>
            <person name="Dew I."/>
            <person name="Evans C.A."/>
            <person name="Ferriera S."/>
            <person name="Flanigan M."/>
            <person name="Fosler C."/>
            <person name="Glodek A."/>
            <person name="Gu Z."/>
            <person name="Holt R.A."/>
            <person name="Jennings D."/>
            <person name="Kraft C.L."/>
            <person name="Lu F."/>
            <person name="Nguyen T."/>
            <person name="Nusskern D.R."/>
            <person name="Pfannkoch C.M."/>
            <person name="Sitter C."/>
            <person name="Sutton G.G."/>
            <person name="Venter J.C."/>
            <person name="Wang Z."/>
            <person name="Woodage T."/>
            <person name="Zheng X.H."/>
            <person name="Zhong F."/>
        </authorList>
    </citation>
    <scope>NUCLEOTIDE SEQUENCE [LARGE SCALE GENOMIC DNA]</scope>
    <source>
        <strain>BN</strain>
        <strain evidence="2">Sprague-Dawley</strain>
    </source>
</reference>
<dbReference type="EMBL" id="CH473973">
    <property type="protein sequence ID" value="EDM13819.1"/>
    <property type="molecule type" value="Genomic_DNA"/>
</dbReference>
<dbReference type="Proteomes" id="UP000234681">
    <property type="component" value="Chromosome 12"/>
</dbReference>
<evidence type="ECO:0000313" key="2">
    <source>
        <dbReference type="Proteomes" id="UP000234681"/>
    </source>
</evidence>
<organism evidence="1 2">
    <name type="scientific">Rattus norvegicus</name>
    <name type="common">Rat</name>
    <dbReference type="NCBI Taxonomy" id="10116"/>
    <lineage>
        <taxon>Eukaryota</taxon>
        <taxon>Metazoa</taxon>
        <taxon>Chordata</taxon>
        <taxon>Craniata</taxon>
        <taxon>Vertebrata</taxon>
        <taxon>Euteleostomi</taxon>
        <taxon>Mammalia</taxon>
        <taxon>Eutheria</taxon>
        <taxon>Euarchontoglires</taxon>
        <taxon>Glires</taxon>
        <taxon>Rodentia</taxon>
        <taxon>Myomorpha</taxon>
        <taxon>Muroidea</taxon>
        <taxon>Muridae</taxon>
        <taxon>Murinae</taxon>
        <taxon>Rattus</taxon>
    </lineage>
</organism>
<dbReference type="AlphaFoldDB" id="A6J1N0"/>
<gene>
    <name evidence="1" type="ORF">rCG_21758</name>
</gene>
<protein>
    <submittedName>
        <fullName evidence="1">RCG21758</fullName>
    </submittedName>
</protein>
<proteinExistence type="predicted"/>
<sequence length="36" mass="3642">MQPQGASGYLAQRLLLGAAAAGVSQVVRREAGSLQS</sequence>